<dbReference type="EMBL" id="ML994650">
    <property type="protein sequence ID" value="KAF2182085.1"/>
    <property type="molecule type" value="Genomic_DNA"/>
</dbReference>
<sequence length="194" mass="21574">MKISTILATALTAAGTVVAAPTACMDNCGQVEPKAPGINDPAFIDAVMRAHWYWRRPHCAQDLKWDPKLAKDAQESVNRCSHPRLRHDRGGSNLSGVDPAPEDYKGWIAFTHGAIHGWHDEMGKYPWDNPHYEDAYGHFTQLVWRASSRVGCAIAHCDGNQAGRIYCFYEEAGNNVSPGEFQKNIFPLVCPRPN</sequence>
<dbReference type="Proteomes" id="UP000800200">
    <property type="component" value="Unassembled WGS sequence"/>
</dbReference>
<dbReference type="InterPro" id="IPR014044">
    <property type="entry name" value="CAP_dom"/>
</dbReference>
<dbReference type="Gene3D" id="3.40.33.10">
    <property type="entry name" value="CAP"/>
    <property type="match status" value="1"/>
</dbReference>
<dbReference type="PRINTS" id="PR00837">
    <property type="entry name" value="V5TPXLIKE"/>
</dbReference>
<protein>
    <submittedName>
        <fullName evidence="3">PR-1-like protein</fullName>
    </submittedName>
</protein>
<dbReference type="InterPro" id="IPR001283">
    <property type="entry name" value="CRISP-related"/>
</dbReference>
<name>A0A6A6DTE5_9PEZI</name>
<keyword evidence="1" id="KW-0732">Signal</keyword>
<feature type="domain" description="SCP" evidence="2">
    <location>
        <begin position="42"/>
        <end position="177"/>
    </location>
</feature>
<accession>A0A6A6DTE5</accession>
<gene>
    <name evidence="3" type="ORF">K469DRAFT_253498</name>
</gene>
<evidence type="ECO:0000259" key="2">
    <source>
        <dbReference type="SMART" id="SM00198"/>
    </source>
</evidence>
<organism evidence="3 4">
    <name type="scientific">Zopfia rhizophila CBS 207.26</name>
    <dbReference type="NCBI Taxonomy" id="1314779"/>
    <lineage>
        <taxon>Eukaryota</taxon>
        <taxon>Fungi</taxon>
        <taxon>Dikarya</taxon>
        <taxon>Ascomycota</taxon>
        <taxon>Pezizomycotina</taxon>
        <taxon>Dothideomycetes</taxon>
        <taxon>Dothideomycetes incertae sedis</taxon>
        <taxon>Zopfiaceae</taxon>
        <taxon>Zopfia</taxon>
    </lineage>
</organism>
<dbReference type="SMART" id="SM00198">
    <property type="entry name" value="SCP"/>
    <property type="match status" value="1"/>
</dbReference>
<proteinExistence type="predicted"/>
<evidence type="ECO:0000313" key="3">
    <source>
        <dbReference type="EMBL" id="KAF2182085.1"/>
    </source>
</evidence>
<reference evidence="3" key="1">
    <citation type="journal article" date="2020" name="Stud. Mycol.">
        <title>101 Dothideomycetes genomes: a test case for predicting lifestyles and emergence of pathogens.</title>
        <authorList>
            <person name="Haridas S."/>
            <person name="Albert R."/>
            <person name="Binder M."/>
            <person name="Bloem J."/>
            <person name="Labutti K."/>
            <person name="Salamov A."/>
            <person name="Andreopoulos B."/>
            <person name="Baker S."/>
            <person name="Barry K."/>
            <person name="Bills G."/>
            <person name="Bluhm B."/>
            <person name="Cannon C."/>
            <person name="Castanera R."/>
            <person name="Culley D."/>
            <person name="Daum C."/>
            <person name="Ezra D."/>
            <person name="Gonzalez J."/>
            <person name="Henrissat B."/>
            <person name="Kuo A."/>
            <person name="Liang C."/>
            <person name="Lipzen A."/>
            <person name="Lutzoni F."/>
            <person name="Magnuson J."/>
            <person name="Mondo S."/>
            <person name="Nolan M."/>
            <person name="Ohm R."/>
            <person name="Pangilinan J."/>
            <person name="Park H.-J."/>
            <person name="Ramirez L."/>
            <person name="Alfaro M."/>
            <person name="Sun H."/>
            <person name="Tritt A."/>
            <person name="Yoshinaga Y."/>
            <person name="Zwiers L.-H."/>
            <person name="Turgeon B."/>
            <person name="Goodwin S."/>
            <person name="Spatafora J."/>
            <person name="Crous P."/>
            <person name="Grigoriev I."/>
        </authorList>
    </citation>
    <scope>NUCLEOTIDE SEQUENCE</scope>
    <source>
        <strain evidence="3">CBS 207.26</strain>
    </source>
</reference>
<dbReference type="InterPro" id="IPR035940">
    <property type="entry name" value="CAP_sf"/>
</dbReference>
<keyword evidence="4" id="KW-1185">Reference proteome</keyword>
<dbReference type="GO" id="GO:0005576">
    <property type="term" value="C:extracellular region"/>
    <property type="evidence" value="ECO:0007669"/>
    <property type="project" value="InterPro"/>
</dbReference>
<feature type="signal peptide" evidence="1">
    <location>
        <begin position="1"/>
        <end position="19"/>
    </location>
</feature>
<dbReference type="AlphaFoldDB" id="A0A6A6DTE5"/>
<dbReference type="PROSITE" id="PS01009">
    <property type="entry name" value="CRISP_1"/>
    <property type="match status" value="1"/>
</dbReference>
<feature type="chain" id="PRO_5025606923" evidence="1">
    <location>
        <begin position="20"/>
        <end position="194"/>
    </location>
</feature>
<dbReference type="InterPro" id="IPR018244">
    <property type="entry name" value="Allrgn_V5/Tpx1_CS"/>
</dbReference>
<dbReference type="OrthoDB" id="337038at2759"/>
<dbReference type="PANTHER" id="PTHR10334">
    <property type="entry name" value="CYSTEINE-RICH SECRETORY PROTEIN-RELATED"/>
    <property type="match status" value="1"/>
</dbReference>
<evidence type="ECO:0000313" key="4">
    <source>
        <dbReference type="Proteomes" id="UP000800200"/>
    </source>
</evidence>
<dbReference type="SUPFAM" id="SSF55797">
    <property type="entry name" value="PR-1-like"/>
    <property type="match status" value="1"/>
</dbReference>
<dbReference type="Pfam" id="PF00188">
    <property type="entry name" value="CAP"/>
    <property type="match status" value="1"/>
</dbReference>
<evidence type="ECO:0000256" key="1">
    <source>
        <dbReference type="SAM" id="SignalP"/>
    </source>
</evidence>